<accession>A0ABD0KD14</accession>
<name>A0ABD0KD14_9CAEN</name>
<gene>
    <name evidence="1" type="ORF">BaRGS_00023687</name>
</gene>
<sequence>MRGGNSRDHCCTVFHRKMTFSIQVTIPAYTQMQRVSVTEVDRSESALRCTSPKAPSVTDCRAVARDVRVVLRKETKTNPTIKAEVVWDTVEGEVYRSQMYTGRLHA</sequence>
<evidence type="ECO:0000313" key="2">
    <source>
        <dbReference type="Proteomes" id="UP001519460"/>
    </source>
</evidence>
<dbReference type="EMBL" id="JACVVK020000200">
    <property type="protein sequence ID" value="KAK7485048.1"/>
    <property type="molecule type" value="Genomic_DNA"/>
</dbReference>
<evidence type="ECO:0000313" key="1">
    <source>
        <dbReference type="EMBL" id="KAK7485048.1"/>
    </source>
</evidence>
<comment type="caution">
    <text evidence="1">The sequence shown here is derived from an EMBL/GenBank/DDBJ whole genome shotgun (WGS) entry which is preliminary data.</text>
</comment>
<protein>
    <submittedName>
        <fullName evidence="1">Uncharacterized protein</fullName>
    </submittedName>
</protein>
<proteinExistence type="predicted"/>
<dbReference type="Proteomes" id="UP001519460">
    <property type="component" value="Unassembled WGS sequence"/>
</dbReference>
<dbReference type="AlphaFoldDB" id="A0ABD0KD14"/>
<organism evidence="1 2">
    <name type="scientific">Batillaria attramentaria</name>
    <dbReference type="NCBI Taxonomy" id="370345"/>
    <lineage>
        <taxon>Eukaryota</taxon>
        <taxon>Metazoa</taxon>
        <taxon>Spiralia</taxon>
        <taxon>Lophotrochozoa</taxon>
        <taxon>Mollusca</taxon>
        <taxon>Gastropoda</taxon>
        <taxon>Caenogastropoda</taxon>
        <taxon>Sorbeoconcha</taxon>
        <taxon>Cerithioidea</taxon>
        <taxon>Batillariidae</taxon>
        <taxon>Batillaria</taxon>
    </lineage>
</organism>
<keyword evidence="2" id="KW-1185">Reference proteome</keyword>
<reference evidence="1 2" key="1">
    <citation type="journal article" date="2023" name="Sci. Data">
        <title>Genome assembly of the Korean intertidal mud-creeper Batillaria attramentaria.</title>
        <authorList>
            <person name="Patra A.K."/>
            <person name="Ho P.T."/>
            <person name="Jun S."/>
            <person name="Lee S.J."/>
            <person name="Kim Y."/>
            <person name="Won Y.J."/>
        </authorList>
    </citation>
    <scope>NUCLEOTIDE SEQUENCE [LARGE SCALE GENOMIC DNA]</scope>
    <source>
        <strain evidence="1">Wonlab-2016</strain>
    </source>
</reference>